<proteinExistence type="predicted"/>
<gene>
    <name evidence="1" type="ORF">NEOLEDRAFT_1143077</name>
</gene>
<keyword evidence="2" id="KW-1185">Reference proteome</keyword>
<accession>A0A165MSA1</accession>
<sequence>MLYVDYRDMPLGENIPRNSVAFRVRFMSSIEIGGRRQVGAIIHLEMADSDIYAPGNYSGNRWFHNKRANEDFYPGQLEIQFIRSVPESNSALHTSAFPITTTMTLGALISAAMANQMHKFVFLPRHRVNQLVDWEGTTDFFLQFWALLVRRGEVSLQDTEGHPLANTIGWFYRPNAPPMYIGVPRGIFIEFERIDDVLTQVPVPVMNGR</sequence>
<evidence type="ECO:0000313" key="2">
    <source>
        <dbReference type="Proteomes" id="UP000076761"/>
    </source>
</evidence>
<dbReference type="AlphaFoldDB" id="A0A165MSA1"/>
<reference evidence="1 2" key="1">
    <citation type="journal article" date="2016" name="Mol. Biol. Evol.">
        <title>Comparative Genomics of Early-Diverging Mushroom-Forming Fungi Provides Insights into the Origins of Lignocellulose Decay Capabilities.</title>
        <authorList>
            <person name="Nagy L.G."/>
            <person name="Riley R."/>
            <person name="Tritt A."/>
            <person name="Adam C."/>
            <person name="Daum C."/>
            <person name="Floudas D."/>
            <person name="Sun H."/>
            <person name="Yadav J.S."/>
            <person name="Pangilinan J."/>
            <person name="Larsson K.H."/>
            <person name="Matsuura K."/>
            <person name="Barry K."/>
            <person name="Labutti K."/>
            <person name="Kuo R."/>
            <person name="Ohm R.A."/>
            <person name="Bhattacharya S.S."/>
            <person name="Shirouzu T."/>
            <person name="Yoshinaga Y."/>
            <person name="Martin F.M."/>
            <person name="Grigoriev I.V."/>
            <person name="Hibbett D.S."/>
        </authorList>
    </citation>
    <scope>NUCLEOTIDE SEQUENCE [LARGE SCALE GENOMIC DNA]</scope>
    <source>
        <strain evidence="1 2">HHB14362 ss-1</strain>
    </source>
</reference>
<protein>
    <submittedName>
        <fullName evidence="1">Uncharacterized protein</fullName>
    </submittedName>
</protein>
<name>A0A165MSA1_9AGAM</name>
<dbReference type="OrthoDB" id="3239749at2759"/>
<evidence type="ECO:0000313" key="1">
    <source>
        <dbReference type="EMBL" id="KZT18708.1"/>
    </source>
</evidence>
<dbReference type="EMBL" id="KV425665">
    <property type="protein sequence ID" value="KZT18708.1"/>
    <property type="molecule type" value="Genomic_DNA"/>
</dbReference>
<dbReference type="Proteomes" id="UP000076761">
    <property type="component" value="Unassembled WGS sequence"/>
</dbReference>
<organism evidence="1 2">
    <name type="scientific">Neolentinus lepideus HHB14362 ss-1</name>
    <dbReference type="NCBI Taxonomy" id="1314782"/>
    <lineage>
        <taxon>Eukaryota</taxon>
        <taxon>Fungi</taxon>
        <taxon>Dikarya</taxon>
        <taxon>Basidiomycota</taxon>
        <taxon>Agaricomycotina</taxon>
        <taxon>Agaricomycetes</taxon>
        <taxon>Gloeophyllales</taxon>
        <taxon>Gloeophyllaceae</taxon>
        <taxon>Neolentinus</taxon>
    </lineage>
</organism>
<dbReference type="InParanoid" id="A0A165MSA1"/>